<dbReference type="RefSeq" id="WP_015441485.1">
    <property type="nucleotide sequence ID" value="NC_020520.1"/>
</dbReference>
<name>A0A6C7EC75_ILUCY</name>
<feature type="domain" description="GerMN" evidence="1">
    <location>
        <begin position="78"/>
        <end position="167"/>
    </location>
</feature>
<dbReference type="Pfam" id="PF10646">
    <property type="entry name" value="Germane"/>
    <property type="match status" value="1"/>
</dbReference>
<dbReference type="Proteomes" id="UP000011863">
    <property type="component" value="Chromosome"/>
</dbReference>
<dbReference type="KEGG" id="aym:YM304_19240"/>
<proteinExistence type="predicted"/>
<accession>A0A6C7EC75</accession>
<protein>
    <recommendedName>
        <fullName evidence="1">GerMN domain-containing protein</fullName>
    </recommendedName>
</protein>
<dbReference type="OrthoDB" id="5243943at2"/>
<dbReference type="PROSITE" id="PS51257">
    <property type="entry name" value="PROKAR_LIPOPROTEIN"/>
    <property type="match status" value="1"/>
</dbReference>
<dbReference type="SMART" id="SM00909">
    <property type="entry name" value="Germane"/>
    <property type="match status" value="1"/>
</dbReference>
<evidence type="ECO:0000313" key="3">
    <source>
        <dbReference type="Proteomes" id="UP000011863"/>
    </source>
</evidence>
<dbReference type="EMBL" id="AP012057">
    <property type="protein sequence ID" value="BAN02238.1"/>
    <property type="molecule type" value="Genomic_DNA"/>
</dbReference>
<reference evidence="2 3" key="1">
    <citation type="journal article" date="2013" name="Int. J. Syst. Evol. Microbiol.">
        <title>Ilumatobacter nonamiense sp. nov. and Ilumatobacter coccineum sp. nov., isolated from seashore sand.</title>
        <authorList>
            <person name="Matsumoto A."/>
            <person name="Kasai H."/>
            <person name="Matsuo Y."/>
            <person name="Shizuri Y."/>
            <person name="Ichikawa N."/>
            <person name="Fujita N."/>
            <person name="Omura S."/>
            <person name="Takahashi Y."/>
        </authorList>
    </citation>
    <scope>NUCLEOTIDE SEQUENCE [LARGE SCALE GENOMIC DNA]</scope>
    <source>
        <strain evidence="3">NBRC 103263 / KCTC 29153 / YM16-304</strain>
    </source>
</reference>
<dbReference type="AlphaFoldDB" id="A0A6C7EC75"/>
<evidence type="ECO:0000313" key="2">
    <source>
        <dbReference type="EMBL" id="BAN02238.1"/>
    </source>
</evidence>
<keyword evidence="3" id="KW-1185">Reference proteome</keyword>
<organism evidence="2 3">
    <name type="scientific">Ilumatobacter coccineus (strain NBRC 103263 / KCTC 29153 / YM16-304)</name>
    <dbReference type="NCBI Taxonomy" id="1313172"/>
    <lineage>
        <taxon>Bacteria</taxon>
        <taxon>Bacillati</taxon>
        <taxon>Actinomycetota</taxon>
        <taxon>Acidimicrobiia</taxon>
        <taxon>Acidimicrobiales</taxon>
        <taxon>Ilumatobacteraceae</taxon>
        <taxon>Ilumatobacter</taxon>
    </lineage>
</organism>
<dbReference type="InterPro" id="IPR019606">
    <property type="entry name" value="GerMN"/>
</dbReference>
<sequence>MRLLKTMIVVLLVGVAAGCAIREDSSPRDIPEDLIGDFGDVATGDAATGANRIYLLTPPDDDEQRRLRAVPRQDSGGTEELLRSLISGPNADEVEASLGTAIPSELELLSARTVGTRLTIDVSNGLSGLSDDGVRFALAQIVATASELDGVERVRIQVEGVNQAWPTGDGRLVDAALSIYDYPGFLETSQPPFTALPSS</sequence>
<evidence type="ECO:0000259" key="1">
    <source>
        <dbReference type="SMART" id="SM00909"/>
    </source>
</evidence>
<gene>
    <name evidence="2" type="ORF">YM304_19240</name>
</gene>